<gene>
    <name evidence="4" type="primary">LOC110084461</name>
</gene>
<feature type="coiled-coil region" evidence="1">
    <location>
        <begin position="412"/>
        <end position="530"/>
    </location>
</feature>
<dbReference type="RefSeq" id="XP_072837669.1">
    <property type="nucleotide sequence ID" value="XM_072981568.1"/>
</dbReference>
<evidence type="ECO:0000256" key="1">
    <source>
        <dbReference type="SAM" id="Coils"/>
    </source>
</evidence>
<protein>
    <submittedName>
        <fullName evidence="4">Uncharacterized protein isoform X1</fullName>
    </submittedName>
</protein>
<feature type="compositionally biased region" description="Polar residues" evidence="2">
    <location>
        <begin position="338"/>
        <end position="370"/>
    </location>
</feature>
<organism evidence="3 4">
    <name type="scientific">Pogona vitticeps</name>
    <name type="common">central bearded dragon</name>
    <dbReference type="NCBI Taxonomy" id="103695"/>
    <lineage>
        <taxon>Eukaryota</taxon>
        <taxon>Metazoa</taxon>
        <taxon>Chordata</taxon>
        <taxon>Craniata</taxon>
        <taxon>Vertebrata</taxon>
        <taxon>Euteleostomi</taxon>
        <taxon>Lepidosauria</taxon>
        <taxon>Squamata</taxon>
        <taxon>Bifurcata</taxon>
        <taxon>Unidentata</taxon>
        <taxon>Episquamata</taxon>
        <taxon>Toxicofera</taxon>
        <taxon>Iguania</taxon>
        <taxon>Acrodonta</taxon>
        <taxon>Agamidae</taxon>
        <taxon>Amphibolurinae</taxon>
        <taxon>Pogona</taxon>
    </lineage>
</organism>
<feature type="region of interest" description="Disordered" evidence="2">
    <location>
        <begin position="84"/>
        <end position="111"/>
    </location>
</feature>
<accession>A0ABM5EX01</accession>
<dbReference type="GeneID" id="110084461"/>
<feature type="compositionally biased region" description="Polar residues" evidence="2">
    <location>
        <begin position="834"/>
        <end position="854"/>
    </location>
</feature>
<reference evidence="4" key="1">
    <citation type="submission" date="2025-08" db="UniProtKB">
        <authorList>
            <consortium name="RefSeq"/>
        </authorList>
    </citation>
    <scope>IDENTIFICATION</scope>
</reference>
<feature type="compositionally biased region" description="Basic and acidic residues" evidence="2">
    <location>
        <begin position="613"/>
        <end position="624"/>
    </location>
</feature>
<feature type="region of interest" description="Disordered" evidence="2">
    <location>
        <begin position="822"/>
        <end position="855"/>
    </location>
</feature>
<feature type="compositionally biased region" description="Basic and acidic residues" evidence="2">
    <location>
        <begin position="141"/>
        <end position="150"/>
    </location>
</feature>
<feature type="region of interest" description="Disordered" evidence="2">
    <location>
        <begin position="531"/>
        <end position="560"/>
    </location>
</feature>
<keyword evidence="1" id="KW-0175">Coiled coil</keyword>
<feature type="region of interest" description="Disordered" evidence="2">
    <location>
        <begin position="763"/>
        <end position="800"/>
    </location>
</feature>
<evidence type="ECO:0000313" key="3">
    <source>
        <dbReference type="Proteomes" id="UP001652642"/>
    </source>
</evidence>
<feature type="region of interest" description="Disordered" evidence="2">
    <location>
        <begin position="919"/>
        <end position="1075"/>
    </location>
</feature>
<keyword evidence="3" id="KW-1185">Reference proteome</keyword>
<sequence length="1075" mass="121239">MLKQTGELLDGLFRICSYSTVWRERSGVPGLPSQYTAGNRPFQHGSVEMAASDLPHKDLESSDRSLLDSPFFSAAEEASNAKTSVLCPSKGTRGYPQRSGARSPGKGNGCVVLHPRPLRGTTALGPQCIAYSKESGIDTTDSAKHSEKHPSSAFRRRSHSFCHLPSRDNRGYDPMHLLARKVWSGSELSLLASLQEEIQRKSGWSKVGSRPRGQPQERNLDLELNMMQFELFSLKQKMESSFTHLEREKKWLETNHAETRKPGGDLKDKTFHLEMELEKNKPYFSKRKPVSPPTAPDSGPDPDTGKKNVGQELTALQESLATHKKRIKALEAKQKEMAQQLSTAKEGQRTAFSQISKAEHNTTNPPQSNETLREGERIWLQAAHSSICLEKNQLVEKVNGLDLQLKATLSDRMRLLQEKVELHRQVQHLTSELECARKQQEGISEQVSALHSELLNTKTQANHQEKEKVLMKEELELTKQVKEELSSEVTESRQRLEELLEKVHRLEAEKEILESHIQALENDQTQLLQEKEKSAPQNQTGDVPLQDGCGHHRPSRESQALLEKEKSLLQARCLELEEALHHKQEEMKNQLAEQQQISKSWRDRWEQATAALKSKEEQSAETHRQSQTFSPKVEEPLLLQIQLDACKQELELERNRTRALHDQVQLLQSRSPSKPVPPNEVRFEDSQEEANPELAHIQEELQKAQDVLKTRNVEIEEQRKELESTRRQCAECISEKEQLVASLEKQLEEKEQALRDLRQAKDVDRTRKENKMSALELKGRHGDWDAKSPQSSQRDQESLKLQHQLVTEQLKGLFRQREQHLQLTGSKKHPHGPQEQSSLAPQTSPGMPTTTESISFHEGQPASLNVHCSKGEVQSLQEQLKEKTQTISTMASEIQALKQKNESLMKAKLRFQQQIQDIRRLSKQQPERSSTEMVVPRLHGSGAGLQSTQGTDRLLPSPQSEEPVLSSLPGQENLQPTRQEPELSTDAGKEQRGPSPDTFSASVPTLPLHSDPTLSGPPVPSIKLSLGTLTSLQDPESEGALLSPRGSTLLSPKPFGFPRPWSPFKARGSPEPPED</sequence>
<dbReference type="Proteomes" id="UP001652642">
    <property type="component" value="Chromosome 12"/>
</dbReference>
<feature type="region of interest" description="Disordered" evidence="2">
    <location>
        <begin position="278"/>
        <end position="308"/>
    </location>
</feature>
<feature type="region of interest" description="Disordered" evidence="2">
    <location>
        <begin position="608"/>
        <end position="630"/>
    </location>
</feature>
<evidence type="ECO:0000256" key="2">
    <source>
        <dbReference type="SAM" id="MobiDB-lite"/>
    </source>
</evidence>
<feature type="compositionally biased region" description="Basic and acidic residues" evidence="2">
    <location>
        <begin position="763"/>
        <end position="786"/>
    </location>
</feature>
<evidence type="ECO:0000313" key="4">
    <source>
        <dbReference type="RefSeq" id="XP_072837669.1"/>
    </source>
</evidence>
<name>A0ABM5EX01_9SAUR</name>
<feature type="compositionally biased region" description="Basic and acidic residues" evidence="2">
    <location>
        <begin position="919"/>
        <end position="930"/>
    </location>
</feature>
<proteinExistence type="predicted"/>
<feature type="region of interest" description="Disordered" evidence="2">
    <location>
        <begin position="338"/>
        <end position="371"/>
    </location>
</feature>
<feature type="compositionally biased region" description="Polar residues" evidence="2">
    <location>
        <begin position="968"/>
        <end position="978"/>
    </location>
</feature>
<feature type="region of interest" description="Disordered" evidence="2">
    <location>
        <begin position="137"/>
        <end position="158"/>
    </location>
</feature>